<gene>
    <name evidence="3" type="ORF">QNI16_16710</name>
</gene>
<dbReference type="GO" id="GO:0016787">
    <property type="term" value="F:hydrolase activity"/>
    <property type="evidence" value="ECO:0007669"/>
    <property type="project" value="UniProtKB-KW"/>
</dbReference>
<proteinExistence type="predicted"/>
<feature type="domain" description="Serine aminopeptidase S33" evidence="2">
    <location>
        <begin position="70"/>
        <end position="177"/>
    </location>
</feature>
<comment type="caution">
    <text evidence="3">The sequence shown here is derived from an EMBL/GenBank/DDBJ whole genome shotgun (WGS) entry which is preliminary data.</text>
</comment>
<dbReference type="Proteomes" id="UP001241110">
    <property type="component" value="Unassembled WGS sequence"/>
</dbReference>
<feature type="transmembrane region" description="Helical" evidence="1">
    <location>
        <begin position="6"/>
        <end position="25"/>
    </location>
</feature>
<protein>
    <submittedName>
        <fullName evidence="3">Alpha/beta hydrolase</fullName>
    </submittedName>
</protein>
<evidence type="ECO:0000256" key="1">
    <source>
        <dbReference type="SAM" id="Phobius"/>
    </source>
</evidence>
<keyword evidence="3" id="KW-0378">Hydrolase</keyword>
<dbReference type="InterPro" id="IPR022742">
    <property type="entry name" value="Hydrolase_4"/>
</dbReference>
<reference evidence="3" key="1">
    <citation type="submission" date="2023-05" db="EMBL/GenBank/DDBJ databases">
        <authorList>
            <person name="Zhang X."/>
        </authorList>
    </citation>
    <scope>NUCLEOTIDE SEQUENCE</scope>
    <source>
        <strain evidence="3">YF14B1</strain>
    </source>
</reference>
<dbReference type="EMBL" id="JASJOS010000007">
    <property type="protein sequence ID" value="MDJ1482147.1"/>
    <property type="molecule type" value="Genomic_DNA"/>
</dbReference>
<dbReference type="PANTHER" id="PTHR12277">
    <property type="entry name" value="ALPHA/BETA HYDROLASE DOMAIN-CONTAINING PROTEIN"/>
    <property type="match status" value="1"/>
</dbReference>
<keyword evidence="1" id="KW-1133">Transmembrane helix</keyword>
<sequence length="264" mass="30956">MKFILHTILFLGFLYLLVCVILFFLQEKLLFYPEKLSSDHKFSFLTSFEEINLHPDSSTTINALLFKHPDPKGVILYFHGNAGSLQSWGAEGEYLSRFKYDVLMVDYREYGKSRGVVSEQNIYKDAQYVYDYLKKAYTEEEIIVFGRSLDTGIATFVSSQNSPGKLILESPYYSMRSVAQDRFPWLPIRFLLRYPLLTYTFIDKVRCPICIFHGTQDEVIPYQFGWQLKKLLKKEDRFITVKGGHHNDLGQFYEYEKALTLFLL</sequence>
<dbReference type="PANTHER" id="PTHR12277:SF81">
    <property type="entry name" value="PROTEIN ABHD13"/>
    <property type="match status" value="1"/>
</dbReference>
<dbReference type="AlphaFoldDB" id="A0AAE3U7Z3"/>
<keyword evidence="1" id="KW-0472">Membrane</keyword>
<dbReference type="RefSeq" id="WP_313980885.1">
    <property type="nucleotide sequence ID" value="NZ_JASJOS010000007.1"/>
</dbReference>
<dbReference type="SUPFAM" id="SSF53474">
    <property type="entry name" value="alpha/beta-Hydrolases"/>
    <property type="match status" value="1"/>
</dbReference>
<name>A0AAE3U7Z3_9BACT</name>
<evidence type="ECO:0000313" key="3">
    <source>
        <dbReference type="EMBL" id="MDJ1482147.1"/>
    </source>
</evidence>
<evidence type="ECO:0000313" key="4">
    <source>
        <dbReference type="Proteomes" id="UP001241110"/>
    </source>
</evidence>
<keyword evidence="1" id="KW-0812">Transmembrane</keyword>
<dbReference type="Gene3D" id="3.40.50.1820">
    <property type="entry name" value="alpha/beta hydrolase"/>
    <property type="match status" value="1"/>
</dbReference>
<dbReference type="InterPro" id="IPR029058">
    <property type="entry name" value="AB_hydrolase_fold"/>
</dbReference>
<organism evidence="3 4">
    <name type="scientific">Xanthocytophaga flava</name>
    <dbReference type="NCBI Taxonomy" id="3048013"/>
    <lineage>
        <taxon>Bacteria</taxon>
        <taxon>Pseudomonadati</taxon>
        <taxon>Bacteroidota</taxon>
        <taxon>Cytophagia</taxon>
        <taxon>Cytophagales</taxon>
        <taxon>Rhodocytophagaceae</taxon>
        <taxon>Xanthocytophaga</taxon>
    </lineage>
</organism>
<evidence type="ECO:0000259" key="2">
    <source>
        <dbReference type="Pfam" id="PF12146"/>
    </source>
</evidence>
<dbReference type="Pfam" id="PF12146">
    <property type="entry name" value="Hydrolase_4"/>
    <property type="match status" value="1"/>
</dbReference>
<accession>A0AAE3U7Z3</accession>